<dbReference type="EMBL" id="LAZR01034185">
    <property type="protein sequence ID" value="KKL46018.1"/>
    <property type="molecule type" value="Genomic_DNA"/>
</dbReference>
<organism evidence="1">
    <name type="scientific">marine sediment metagenome</name>
    <dbReference type="NCBI Taxonomy" id="412755"/>
    <lineage>
        <taxon>unclassified sequences</taxon>
        <taxon>metagenomes</taxon>
        <taxon>ecological metagenomes</taxon>
    </lineage>
</organism>
<gene>
    <name evidence="1" type="ORF">LCGC14_2349810</name>
</gene>
<sequence>MFFNANCQGCGVVARKRQMKVVRRTVVDSRPSRHYKDRYCAWCAPDYDQVVTVLDSFTTYYRDFVECDKRGTIFEEEIK</sequence>
<dbReference type="AlphaFoldDB" id="A0A0F9C9E6"/>
<proteinExistence type="predicted"/>
<accession>A0A0F9C9E6</accession>
<reference evidence="1" key="1">
    <citation type="journal article" date="2015" name="Nature">
        <title>Complex archaea that bridge the gap between prokaryotes and eukaryotes.</title>
        <authorList>
            <person name="Spang A."/>
            <person name="Saw J.H."/>
            <person name="Jorgensen S.L."/>
            <person name="Zaremba-Niedzwiedzka K."/>
            <person name="Martijn J."/>
            <person name="Lind A.E."/>
            <person name="van Eijk R."/>
            <person name="Schleper C."/>
            <person name="Guy L."/>
            <person name="Ettema T.J."/>
        </authorList>
    </citation>
    <scope>NUCLEOTIDE SEQUENCE</scope>
</reference>
<protein>
    <submittedName>
        <fullName evidence="1">Uncharacterized protein</fullName>
    </submittedName>
</protein>
<evidence type="ECO:0000313" key="1">
    <source>
        <dbReference type="EMBL" id="KKL46018.1"/>
    </source>
</evidence>
<name>A0A0F9C9E6_9ZZZZ</name>
<comment type="caution">
    <text evidence="1">The sequence shown here is derived from an EMBL/GenBank/DDBJ whole genome shotgun (WGS) entry which is preliminary data.</text>
</comment>